<comment type="caution">
    <text evidence="1">The sequence shown here is derived from an EMBL/GenBank/DDBJ whole genome shotgun (WGS) entry which is preliminary data.</text>
</comment>
<keyword evidence="2" id="KW-1185">Reference proteome</keyword>
<protein>
    <submittedName>
        <fullName evidence="1">Uncharacterized protein</fullName>
    </submittedName>
</protein>
<dbReference type="EMBL" id="MKGL01000027">
    <property type="protein sequence ID" value="RNF10756.1"/>
    <property type="molecule type" value="Genomic_DNA"/>
</dbReference>
<evidence type="ECO:0000313" key="2">
    <source>
        <dbReference type="Proteomes" id="UP000283634"/>
    </source>
</evidence>
<gene>
    <name evidence="1" type="ORF">TraAM80_01317</name>
</gene>
<organism evidence="1 2">
    <name type="scientific">Trypanosoma rangeli</name>
    <dbReference type="NCBI Taxonomy" id="5698"/>
    <lineage>
        <taxon>Eukaryota</taxon>
        <taxon>Discoba</taxon>
        <taxon>Euglenozoa</taxon>
        <taxon>Kinetoplastea</taxon>
        <taxon>Metakinetoplastina</taxon>
        <taxon>Trypanosomatida</taxon>
        <taxon>Trypanosomatidae</taxon>
        <taxon>Trypanosoma</taxon>
        <taxon>Herpetosoma</taxon>
    </lineage>
</organism>
<dbReference type="Proteomes" id="UP000283634">
    <property type="component" value="Unassembled WGS sequence"/>
</dbReference>
<proteinExistence type="predicted"/>
<name>A0A422NZ69_TRYRA</name>
<reference evidence="1 2" key="1">
    <citation type="journal article" date="2018" name="BMC Genomics">
        <title>Genomic comparison of Trypanosoma conorhini and Trypanosoma rangeli to Trypanosoma cruzi strains of high and low virulence.</title>
        <authorList>
            <person name="Bradwell K.R."/>
            <person name="Koparde V.N."/>
            <person name="Matveyev A.V."/>
            <person name="Serrano M.G."/>
            <person name="Alves J.M."/>
            <person name="Parikh H."/>
            <person name="Huang B."/>
            <person name="Lee V."/>
            <person name="Espinosa-Alvarez O."/>
            <person name="Ortiz P.A."/>
            <person name="Costa-Martins A.G."/>
            <person name="Teixeira M.M."/>
            <person name="Buck G.A."/>
        </authorList>
    </citation>
    <scope>NUCLEOTIDE SEQUENCE [LARGE SCALE GENOMIC DNA]</scope>
    <source>
        <strain evidence="1 2">AM80</strain>
    </source>
</reference>
<accession>A0A422NZ69</accession>
<dbReference type="GeneID" id="40325250"/>
<dbReference type="RefSeq" id="XP_029241753.1">
    <property type="nucleotide sequence ID" value="XM_029378369.1"/>
</dbReference>
<dbReference type="AlphaFoldDB" id="A0A422NZ69"/>
<evidence type="ECO:0000313" key="1">
    <source>
        <dbReference type="EMBL" id="RNF10756.1"/>
    </source>
</evidence>
<sequence length="166" mass="18732">MQLRTRGSPRFWRYKTLGMYLGLLQGSRHRTPTSPVSTPARMHFRDTVTLACTDSACIGSNRGTHHAQIVMSGTGRTPCPYQVISMYGWSEILTAPKVGYFFRTFRGSVFAGTVSSPIDTTLWESVGRHAFIYGFLRDTPGAFHMLNATYYDKPRNCVVFHWKGPL</sequence>